<dbReference type="AlphaFoldDB" id="A0A165GLH2"/>
<gene>
    <name evidence="2" type="ORF">CALCODRAFT_508248</name>
</gene>
<name>A0A165GLH2_9BASI</name>
<protein>
    <submittedName>
        <fullName evidence="2">Uncharacterized protein</fullName>
    </submittedName>
</protein>
<dbReference type="EMBL" id="KV423953">
    <property type="protein sequence ID" value="KZT58217.1"/>
    <property type="molecule type" value="Genomic_DNA"/>
</dbReference>
<dbReference type="InParanoid" id="A0A165GLH2"/>
<reference evidence="2 3" key="1">
    <citation type="journal article" date="2016" name="Mol. Biol. Evol.">
        <title>Comparative Genomics of Early-Diverging Mushroom-Forming Fungi Provides Insights into the Origins of Lignocellulose Decay Capabilities.</title>
        <authorList>
            <person name="Nagy L.G."/>
            <person name="Riley R."/>
            <person name="Tritt A."/>
            <person name="Adam C."/>
            <person name="Daum C."/>
            <person name="Floudas D."/>
            <person name="Sun H."/>
            <person name="Yadav J.S."/>
            <person name="Pangilinan J."/>
            <person name="Larsson K.H."/>
            <person name="Matsuura K."/>
            <person name="Barry K."/>
            <person name="Labutti K."/>
            <person name="Kuo R."/>
            <person name="Ohm R.A."/>
            <person name="Bhattacharya S.S."/>
            <person name="Shirouzu T."/>
            <person name="Yoshinaga Y."/>
            <person name="Martin F.M."/>
            <person name="Grigoriev I.V."/>
            <person name="Hibbett D.S."/>
        </authorList>
    </citation>
    <scope>NUCLEOTIDE SEQUENCE [LARGE SCALE GENOMIC DNA]</scope>
    <source>
        <strain evidence="2 3">HHB12733</strain>
    </source>
</reference>
<feature type="compositionally biased region" description="Pro residues" evidence="1">
    <location>
        <begin position="17"/>
        <end position="29"/>
    </location>
</feature>
<feature type="region of interest" description="Disordered" evidence="1">
    <location>
        <begin position="1"/>
        <end position="101"/>
    </location>
</feature>
<proteinExistence type="predicted"/>
<accession>A0A165GLH2</accession>
<evidence type="ECO:0000313" key="3">
    <source>
        <dbReference type="Proteomes" id="UP000076842"/>
    </source>
</evidence>
<dbReference type="Proteomes" id="UP000076842">
    <property type="component" value="Unassembled WGS sequence"/>
</dbReference>
<evidence type="ECO:0000313" key="2">
    <source>
        <dbReference type="EMBL" id="KZT58217.1"/>
    </source>
</evidence>
<keyword evidence="3" id="KW-1185">Reference proteome</keyword>
<sequence length="143" mass="15253">MSTSDDEDDAHAQSDPESPPAAQPPPLPHTPQGRPVPFDYEHPGRPAPGSMSSSPIQDLRTPSGFGGTPSTVGTPMACRAGRLDPQEEDQFGTPGADADLQSIPHSLEPVLLWITAWTCKRTLCTSMMISQVLNSLVREAPLL</sequence>
<organism evidence="2 3">
    <name type="scientific">Calocera cornea HHB12733</name>
    <dbReference type="NCBI Taxonomy" id="1353952"/>
    <lineage>
        <taxon>Eukaryota</taxon>
        <taxon>Fungi</taxon>
        <taxon>Dikarya</taxon>
        <taxon>Basidiomycota</taxon>
        <taxon>Agaricomycotina</taxon>
        <taxon>Dacrymycetes</taxon>
        <taxon>Dacrymycetales</taxon>
        <taxon>Dacrymycetaceae</taxon>
        <taxon>Calocera</taxon>
    </lineage>
</organism>
<evidence type="ECO:0000256" key="1">
    <source>
        <dbReference type="SAM" id="MobiDB-lite"/>
    </source>
</evidence>